<keyword evidence="1" id="KW-1133">Transmembrane helix</keyword>
<dbReference type="EMBL" id="CP045921">
    <property type="protein sequence ID" value="QHN42674.1"/>
    <property type="molecule type" value="Genomic_DNA"/>
</dbReference>
<proteinExistence type="predicted"/>
<dbReference type="SUPFAM" id="SSF82771">
    <property type="entry name" value="GIY-YIG endonuclease"/>
    <property type="match status" value="1"/>
</dbReference>
<dbReference type="Gene3D" id="3.40.1440.10">
    <property type="entry name" value="GIY-YIG endonuclease"/>
    <property type="match status" value="1"/>
</dbReference>
<evidence type="ECO:0000259" key="2">
    <source>
        <dbReference type="PROSITE" id="PS50164"/>
    </source>
</evidence>
<accession>A0A857MJC2</accession>
<dbReference type="Pfam" id="PF01541">
    <property type="entry name" value="GIY-YIG"/>
    <property type="match status" value="1"/>
</dbReference>
<organism evidence="3 4">
    <name type="scientific">Candidatus Mycosynbacter amalyticus</name>
    <dbReference type="NCBI Taxonomy" id="2665156"/>
    <lineage>
        <taxon>Bacteria</taxon>
        <taxon>Candidatus Saccharimonadota</taxon>
        <taxon>Candidatus Saccharimonadota incertae sedis</taxon>
        <taxon>Candidatus Mycosynbacter</taxon>
    </lineage>
</organism>
<dbReference type="InterPro" id="IPR000305">
    <property type="entry name" value="GIY-YIG_endonuc"/>
</dbReference>
<keyword evidence="1" id="KW-0472">Membrane</keyword>
<dbReference type="AlphaFoldDB" id="A0A857MJC2"/>
<keyword evidence="4" id="KW-1185">Reference proteome</keyword>
<dbReference type="PROSITE" id="PS50164">
    <property type="entry name" value="GIY_YIG"/>
    <property type="match status" value="1"/>
</dbReference>
<evidence type="ECO:0000256" key="1">
    <source>
        <dbReference type="SAM" id="Phobius"/>
    </source>
</evidence>
<feature type="transmembrane region" description="Helical" evidence="1">
    <location>
        <begin position="111"/>
        <end position="130"/>
    </location>
</feature>
<dbReference type="RefSeq" id="WP_260764148.1">
    <property type="nucleotide sequence ID" value="NZ_CP045921.1"/>
</dbReference>
<evidence type="ECO:0000313" key="3">
    <source>
        <dbReference type="EMBL" id="QHN42674.1"/>
    </source>
</evidence>
<dbReference type="KEGG" id="mama:GII36_02275"/>
<evidence type="ECO:0000313" key="4">
    <source>
        <dbReference type="Proteomes" id="UP001059824"/>
    </source>
</evidence>
<dbReference type="InterPro" id="IPR035901">
    <property type="entry name" value="GIY-YIG_endonuc_sf"/>
</dbReference>
<feature type="domain" description="GIY-YIG" evidence="2">
    <location>
        <begin position="5"/>
        <end position="84"/>
    </location>
</feature>
<sequence length="164" mass="19585">MMSEKRWWLYILKLENEKWYVGITSKTPEARFREHQLGIRGAYWTKVHKPIEIEKFEDLGIVSKEHAETYENTITRQLMKEKGLNNVRGGDLTNTEDYIVRFGWVYSREGWDMAMGVILLSLIIVALVLDKYNWDLRMVLFIILVTVCFEVIPRLWHRMKRDSS</sequence>
<keyword evidence="1" id="KW-0812">Transmembrane</keyword>
<name>A0A857MJC2_9BACT</name>
<dbReference type="Proteomes" id="UP001059824">
    <property type="component" value="Chromosome"/>
</dbReference>
<reference evidence="3" key="1">
    <citation type="journal article" date="2021" name="Nat. Microbiol.">
        <title>Cocultivation of an ultrasmall environmental parasitic bacterium with lytic ability against bacteria associated with wastewater foams.</title>
        <authorList>
            <person name="Batinovic S."/>
            <person name="Rose J.J.A."/>
            <person name="Ratcliffe J."/>
            <person name="Seviour R.J."/>
            <person name="Petrovski S."/>
        </authorList>
    </citation>
    <scope>NUCLEOTIDE SEQUENCE</scope>
    <source>
        <strain evidence="3">JR1</strain>
    </source>
</reference>
<feature type="transmembrane region" description="Helical" evidence="1">
    <location>
        <begin position="136"/>
        <end position="156"/>
    </location>
</feature>
<gene>
    <name evidence="3" type="ORF">GII36_02275</name>
</gene>
<protein>
    <recommendedName>
        <fullName evidence="2">GIY-YIG domain-containing protein</fullName>
    </recommendedName>
</protein>